<dbReference type="Gene3D" id="3.30.300.210">
    <property type="entry name" value="Nutrient germinant receptor protein C, domain 3"/>
    <property type="match status" value="1"/>
</dbReference>
<evidence type="ECO:0000259" key="8">
    <source>
        <dbReference type="Pfam" id="PF05504"/>
    </source>
</evidence>
<sequence>MKKMMLLFLCTVLFLTSCVEKKHLEQIGIVTAVGFDMLEEEGWLEGTHVLFQFDPNGANISQIITTRAKTAKGLMNDASLKTSKKLASGQLRLVLFGEKIAQEGAMRLLDTLARDAAIADMMYIAVSETTANKVLQANNFEDAPNIGTYIHQLIEKNVKEEKVPQSTLHDFLHHYYDQSSDPILPIINEENSKPTIRNLAVFQDDRMVGSISVKEGFHLKLLTDKFTAGHLEMVIPPEPFIDKDDKDRHYNEIKGIYLDLGEITSNANIEVVDVENIEFKVNINIKARILEISEAIKMEDPKVVKKLGEIIGKNIEQQSEELIQKLQEMNSDPVGFGLKYQRKVGPEALADSRWREIFPQMKVKVNVDTQILRSGIIN</sequence>
<dbReference type="AlphaFoldDB" id="A0A6I4ZVZ2"/>
<evidence type="ECO:0000256" key="5">
    <source>
        <dbReference type="ARBA" id="ARBA00023136"/>
    </source>
</evidence>
<feature type="domain" description="Spore germination protein N-terminal" evidence="9">
    <location>
        <begin position="21"/>
        <end position="188"/>
    </location>
</feature>
<reference evidence="10 11" key="1">
    <citation type="submission" date="2019-11" db="EMBL/GenBank/DDBJ databases">
        <title>Genome sequences of 17 halophilic strains isolated from different environments.</title>
        <authorList>
            <person name="Furrow R.E."/>
        </authorList>
    </citation>
    <scope>NUCLEOTIDE SEQUENCE [LARGE SCALE GENOMIC DNA]</scope>
    <source>
        <strain evidence="10 11">22514_16_FS</strain>
    </source>
</reference>
<evidence type="ECO:0000256" key="4">
    <source>
        <dbReference type="ARBA" id="ARBA00022729"/>
    </source>
</evidence>
<evidence type="ECO:0000256" key="6">
    <source>
        <dbReference type="ARBA" id="ARBA00023139"/>
    </source>
</evidence>
<dbReference type="PANTHER" id="PTHR35789">
    <property type="entry name" value="SPORE GERMINATION PROTEIN B3"/>
    <property type="match status" value="1"/>
</dbReference>
<evidence type="ECO:0000256" key="2">
    <source>
        <dbReference type="ARBA" id="ARBA00007886"/>
    </source>
</evidence>
<protein>
    <submittedName>
        <fullName evidence="10">Ger(X)C family spore germination protein</fullName>
    </submittedName>
</protein>
<keyword evidence="6" id="KW-0564">Palmitate</keyword>
<keyword evidence="7" id="KW-0449">Lipoprotein</keyword>
<dbReference type="InterPro" id="IPR057336">
    <property type="entry name" value="GerAC_N"/>
</dbReference>
<comment type="similarity">
    <text evidence="2">Belongs to the GerABKC lipoprotein family.</text>
</comment>
<dbReference type="Pfam" id="PF05504">
    <property type="entry name" value="Spore_GerAC"/>
    <property type="match status" value="1"/>
</dbReference>
<dbReference type="EMBL" id="WMEQ01000001">
    <property type="protein sequence ID" value="MYL32507.1"/>
    <property type="molecule type" value="Genomic_DNA"/>
</dbReference>
<evidence type="ECO:0000256" key="3">
    <source>
        <dbReference type="ARBA" id="ARBA00022544"/>
    </source>
</evidence>
<evidence type="ECO:0000313" key="11">
    <source>
        <dbReference type="Proteomes" id="UP000468638"/>
    </source>
</evidence>
<dbReference type="InterPro" id="IPR008844">
    <property type="entry name" value="Spore_GerAC-like"/>
</dbReference>
<dbReference type="GO" id="GO:0009847">
    <property type="term" value="P:spore germination"/>
    <property type="evidence" value="ECO:0007669"/>
    <property type="project" value="InterPro"/>
</dbReference>
<evidence type="ECO:0000256" key="1">
    <source>
        <dbReference type="ARBA" id="ARBA00004635"/>
    </source>
</evidence>
<name>A0A6I4ZVZ2_9BACI</name>
<dbReference type="PANTHER" id="PTHR35789:SF1">
    <property type="entry name" value="SPORE GERMINATION PROTEIN B3"/>
    <property type="match status" value="1"/>
</dbReference>
<accession>A0A6I4ZVZ2</accession>
<dbReference type="Proteomes" id="UP000468638">
    <property type="component" value="Unassembled WGS sequence"/>
</dbReference>
<dbReference type="PROSITE" id="PS51257">
    <property type="entry name" value="PROKAR_LIPOPROTEIN"/>
    <property type="match status" value="1"/>
</dbReference>
<keyword evidence="4" id="KW-0732">Signal</keyword>
<evidence type="ECO:0000259" key="9">
    <source>
        <dbReference type="Pfam" id="PF25198"/>
    </source>
</evidence>
<dbReference type="NCBIfam" id="TIGR02887">
    <property type="entry name" value="spore_ger_x_C"/>
    <property type="match status" value="1"/>
</dbReference>
<organism evidence="10 11">
    <name type="scientific">Pontibacillus yanchengensis</name>
    <dbReference type="NCBI Taxonomy" id="462910"/>
    <lineage>
        <taxon>Bacteria</taxon>
        <taxon>Bacillati</taxon>
        <taxon>Bacillota</taxon>
        <taxon>Bacilli</taxon>
        <taxon>Bacillales</taxon>
        <taxon>Bacillaceae</taxon>
        <taxon>Pontibacillus</taxon>
    </lineage>
</organism>
<keyword evidence="5" id="KW-0472">Membrane</keyword>
<gene>
    <name evidence="10" type="ORF">GLW05_02655</name>
</gene>
<evidence type="ECO:0000256" key="7">
    <source>
        <dbReference type="ARBA" id="ARBA00023288"/>
    </source>
</evidence>
<dbReference type="InterPro" id="IPR038501">
    <property type="entry name" value="Spore_GerAC_C_sf"/>
</dbReference>
<dbReference type="GO" id="GO:0016020">
    <property type="term" value="C:membrane"/>
    <property type="evidence" value="ECO:0007669"/>
    <property type="project" value="UniProtKB-SubCell"/>
</dbReference>
<feature type="domain" description="Spore germination GerAC-like C-terminal" evidence="8">
    <location>
        <begin position="199"/>
        <end position="375"/>
    </location>
</feature>
<proteinExistence type="inferred from homology"/>
<dbReference type="OrthoDB" id="2592518at2"/>
<dbReference type="Pfam" id="PF25198">
    <property type="entry name" value="Spore_GerAC_N"/>
    <property type="match status" value="1"/>
</dbReference>
<comment type="subcellular location">
    <subcellularLocation>
        <location evidence="1">Membrane</location>
        <topology evidence="1">Lipid-anchor</topology>
    </subcellularLocation>
</comment>
<evidence type="ECO:0000313" key="10">
    <source>
        <dbReference type="EMBL" id="MYL32507.1"/>
    </source>
</evidence>
<comment type="caution">
    <text evidence="10">The sequence shown here is derived from an EMBL/GenBank/DDBJ whole genome shotgun (WGS) entry which is preliminary data.</text>
</comment>
<keyword evidence="3" id="KW-0309">Germination</keyword>
<dbReference type="InterPro" id="IPR046953">
    <property type="entry name" value="Spore_GerAC-like_C"/>
</dbReference>